<dbReference type="PANTHER" id="PTHR23389:SF6">
    <property type="entry name" value="REPLICATION FACTOR C SUBUNIT 1"/>
    <property type="match status" value="1"/>
</dbReference>
<dbReference type="AlphaFoldDB" id="A0A437APE7"/>
<dbReference type="PANTHER" id="PTHR23389">
    <property type="entry name" value="CHROMOSOME TRANSMISSION FIDELITY FACTOR 18"/>
    <property type="match status" value="1"/>
</dbReference>
<dbReference type="SUPFAM" id="SSF52540">
    <property type="entry name" value="P-loop containing nucleoside triphosphate hydrolases"/>
    <property type="match status" value="1"/>
</dbReference>
<sequence>MIWAEKYSPKKFTELLFSTSVHFESLKWIKDWCLDSPILVLAGPTGHSKSLLVKILANMTNRRLFFLTSHSFKSEKYAYVASNIRSLKNEERLILIEDVDDSLIRELTKNKKKYKVPIVITLPDKYNSLLNNQDFYVLEVKKLTTNLVLKRINEISKSENISFNQKDLLNFIEKSNCDLRSILNTLQVYKRCVNLSKIKIKN</sequence>
<dbReference type="InterPro" id="IPR027417">
    <property type="entry name" value="P-loop_NTPase"/>
</dbReference>
<evidence type="ECO:0000313" key="3">
    <source>
        <dbReference type="EMBL" id="RVD92958.1"/>
    </source>
</evidence>
<evidence type="ECO:0000313" key="4">
    <source>
        <dbReference type="Proteomes" id="UP000282876"/>
    </source>
</evidence>
<dbReference type="STRING" id="291195.A0A437APE7"/>
<gene>
    <name evidence="3" type="ORF">TUBRATIS_005210</name>
</gene>
<reference evidence="3 4" key="1">
    <citation type="submission" date="2018-10" db="EMBL/GenBank/DDBJ databases">
        <title>Draft genome sequence of the microsporidian Tubulinosema ratisbonensis.</title>
        <authorList>
            <person name="Polonais V."/>
            <person name="Peyretaillade E."/>
            <person name="Niehus S."/>
            <person name="Wawrzyniak I."/>
            <person name="Franchet A."/>
            <person name="Gaspin C."/>
            <person name="Reichstadt M."/>
            <person name="Belser C."/>
            <person name="Labadie K."/>
            <person name="Delbac F."/>
            <person name="Ferrandon D."/>
        </authorList>
    </citation>
    <scope>NUCLEOTIDE SEQUENCE [LARGE SCALE GENOMIC DNA]</scope>
    <source>
        <strain evidence="3 4">Franzen</strain>
    </source>
</reference>
<dbReference type="GO" id="GO:0003677">
    <property type="term" value="F:DNA binding"/>
    <property type="evidence" value="ECO:0007669"/>
    <property type="project" value="TreeGrafter"/>
</dbReference>
<dbReference type="GO" id="GO:0016887">
    <property type="term" value="F:ATP hydrolysis activity"/>
    <property type="evidence" value="ECO:0007669"/>
    <property type="project" value="InterPro"/>
</dbReference>
<name>A0A437APE7_9MICR</name>
<evidence type="ECO:0000259" key="2">
    <source>
        <dbReference type="Pfam" id="PF00004"/>
    </source>
</evidence>
<dbReference type="GO" id="GO:0006260">
    <property type="term" value="P:DNA replication"/>
    <property type="evidence" value="ECO:0007669"/>
    <property type="project" value="UniProtKB-KW"/>
</dbReference>
<dbReference type="EMBL" id="RCSS01000113">
    <property type="protein sequence ID" value="RVD92958.1"/>
    <property type="molecule type" value="Genomic_DNA"/>
</dbReference>
<organism evidence="3 4">
    <name type="scientific">Tubulinosema ratisbonensis</name>
    <dbReference type="NCBI Taxonomy" id="291195"/>
    <lineage>
        <taxon>Eukaryota</taxon>
        <taxon>Fungi</taxon>
        <taxon>Fungi incertae sedis</taxon>
        <taxon>Microsporidia</taxon>
        <taxon>Tubulinosematoidea</taxon>
        <taxon>Tubulinosematidae</taxon>
        <taxon>Tubulinosema</taxon>
    </lineage>
</organism>
<dbReference type="Gene3D" id="1.10.8.60">
    <property type="match status" value="1"/>
</dbReference>
<proteinExistence type="predicted"/>
<dbReference type="VEuPathDB" id="MicrosporidiaDB:TUBRATIS_005210"/>
<dbReference type="OrthoDB" id="2195431at2759"/>
<evidence type="ECO:0000256" key="1">
    <source>
        <dbReference type="ARBA" id="ARBA00022705"/>
    </source>
</evidence>
<keyword evidence="4" id="KW-1185">Reference proteome</keyword>
<protein>
    <submittedName>
        <fullName evidence="3">Replication factor C large subunit</fullName>
    </submittedName>
</protein>
<accession>A0A437APE7</accession>
<dbReference type="Pfam" id="PF00004">
    <property type="entry name" value="AAA"/>
    <property type="match status" value="1"/>
</dbReference>
<keyword evidence="1" id="KW-0235">DNA replication</keyword>
<comment type="caution">
    <text evidence="3">The sequence shown here is derived from an EMBL/GenBank/DDBJ whole genome shotgun (WGS) entry which is preliminary data.</text>
</comment>
<dbReference type="GO" id="GO:0005634">
    <property type="term" value="C:nucleus"/>
    <property type="evidence" value="ECO:0007669"/>
    <property type="project" value="TreeGrafter"/>
</dbReference>
<dbReference type="InterPro" id="IPR003959">
    <property type="entry name" value="ATPase_AAA_core"/>
</dbReference>
<dbReference type="Proteomes" id="UP000282876">
    <property type="component" value="Unassembled WGS sequence"/>
</dbReference>
<feature type="domain" description="ATPase AAA-type core" evidence="2">
    <location>
        <begin position="40"/>
        <end position="116"/>
    </location>
</feature>
<dbReference type="Gene3D" id="3.40.50.300">
    <property type="entry name" value="P-loop containing nucleotide triphosphate hydrolases"/>
    <property type="match status" value="1"/>
</dbReference>
<dbReference type="GO" id="GO:0005524">
    <property type="term" value="F:ATP binding"/>
    <property type="evidence" value="ECO:0007669"/>
    <property type="project" value="InterPro"/>
</dbReference>